<dbReference type="EC" id="2.3.-.-" evidence="2"/>
<dbReference type="PANTHER" id="PTHR43441:SF10">
    <property type="entry name" value="ACETYLTRANSFERASE"/>
    <property type="match status" value="1"/>
</dbReference>
<feature type="domain" description="N-acetyltransferase" evidence="1">
    <location>
        <begin position="11"/>
        <end position="174"/>
    </location>
</feature>
<proteinExistence type="predicted"/>
<reference evidence="2 3" key="1">
    <citation type="submission" date="2024-10" db="EMBL/GenBank/DDBJ databases">
        <title>The Natural Products Discovery Center: Release of the First 8490 Sequenced Strains for Exploring Actinobacteria Biosynthetic Diversity.</title>
        <authorList>
            <person name="Kalkreuter E."/>
            <person name="Kautsar S.A."/>
            <person name="Yang D."/>
            <person name="Bader C.D."/>
            <person name="Teijaro C.N."/>
            <person name="Fluegel L."/>
            <person name="Davis C.M."/>
            <person name="Simpson J.R."/>
            <person name="Lauterbach L."/>
            <person name="Steele A.D."/>
            <person name="Gui C."/>
            <person name="Meng S."/>
            <person name="Li G."/>
            <person name="Viehrig K."/>
            <person name="Ye F."/>
            <person name="Su P."/>
            <person name="Kiefer A.F."/>
            <person name="Nichols A."/>
            <person name="Cepeda A.J."/>
            <person name="Yan W."/>
            <person name="Fan B."/>
            <person name="Jiang Y."/>
            <person name="Adhikari A."/>
            <person name="Zheng C.-J."/>
            <person name="Schuster L."/>
            <person name="Cowan T.M."/>
            <person name="Smanski M.J."/>
            <person name="Chevrette M.G."/>
            <person name="De Carvalho L.P.S."/>
            <person name="Shen B."/>
        </authorList>
    </citation>
    <scope>NUCLEOTIDE SEQUENCE [LARGE SCALE GENOMIC DNA]</scope>
    <source>
        <strain evidence="2 3">NPDC015755</strain>
    </source>
</reference>
<name>A0ABW6YEQ9_9ACTN</name>
<dbReference type="PANTHER" id="PTHR43441">
    <property type="entry name" value="RIBOSOMAL-PROTEIN-SERINE ACETYLTRANSFERASE"/>
    <property type="match status" value="1"/>
</dbReference>
<evidence type="ECO:0000313" key="3">
    <source>
        <dbReference type="Proteomes" id="UP001603013"/>
    </source>
</evidence>
<dbReference type="GO" id="GO:0016746">
    <property type="term" value="F:acyltransferase activity"/>
    <property type="evidence" value="ECO:0007669"/>
    <property type="project" value="UniProtKB-KW"/>
</dbReference>
<keyword evidence="2" id="KW-0012">Acyltransferase</keyword>
<dbReference type="Pfam" id="PF13302">
    <property type="entry name" value="Acetyltransf_3"/>
    <property type="match status" value="1"/>
</dbReference>
<gene>
    <name evidence="2" type="ORF">ACF05T_19560</name>
</gene>
<keyword evidence="3" id="KW-1185">Reference proteome</keyword>
<evidence type="ECO:0000313" key="2">
    <source>
        <dbReference type="EMBL" id="MFF8278278.1"/>
    </source>
</evidence>
<dbReference type="RefSeq" id="WP_391935430.1">
    <property type="nucleotide sequence ID" value="NZ_JBIBSM010000009.1"/>
</dbReference>
<dbReference type="SUPFAM" id="SSF55729">
    <property type="entry name" value="Acyl-CoA N-acyltransferases (Nat)"/>
    <property type="match status" value="1"/>
</dbReference>
<dbReference type="InterPro" id="IPR000182">
    <property type="entry name" value="GNAT_dom"/>
</dbReference>
<dbReference type="Proteomes" id="UP001603013">
    <property type="component" value="Unassembled WGS sequence"/>
</dbReference>
<dbReference type="PROSITE" id="PS51186">
    <property type="entry name" value="GNAT"/>
    <property type="match status" value="1"/>
</dbReference>
<organism evidence="2 3">
    <name type="scientific">Streptomyces lateritius</name>
    <dbReference type="NCBI Taxonomy" id="67313"/>
    <lineage>
        <taxon>Bacteria</taxon>
        <taxon>Bacillati</taxon>
        <taxon>Actinomycetota</taxon>
        <taxon>Actinomycetes</taxon>
        <taxon>Kitasatosporales</taxon>
        <taxon>Streptomycetaceae</taxon>
        <taxon>Streptomyces</taxon>
    </lineage>
</organism>
<sequence length="199" mass="21631">MEPITLTTDRLRLRPFVPEDVEAVFAACQDPDIQRWTTVPSPYTRQDAVYFLERLVPDGWRDGVEYTFAVEPRDGGPLIAATGLHDRGPGVREVGFWAVKEHRAQGYVTEAVGALSRWALTEGGCHRLVWRAEVGNTGSRTVAERSGFRMEGVQRAGLTNKGTLRDCWVASLLPSDLGLPGPLPYLPAPAAGGGVSGAF</sequence>
<dbReference type="InterPro" id="IPR051908">
    <property type="entry name" value="Ribosomal_N-acetyltransferase"/>
</dbReference>
<evidence type="ECO:0000259" key="1">
    <source>
        <dbReference type="PROSITE" id="PS51186"/>
    </source>
</evidence>
<accession>A0ABW6YEQ9</accession>
<dbReference type="EMBL" id="JBIBSM010000009">
    <property type="protein sequence ID" value="MFF8278278.1"/>
    <property type="molecule type" value="Genomic_DNA"/>
</dbReference>
<dbReference type="InterPro" id="IPR016181">
    <property type="entry name" value="Acyl_CoA_acyltransferase"/>
</dbReference>
<comment type="caution">
    <text evidence="2">The sequence shown here is derived from an EMBL/GenBank/DDBJ whole genome shotgun (WGS) entry which is preliminary data.</text>
</comment>
<keyword evidence="2" id="KW-0808">Transferase</keyword>
<dbReference type="Gene3D" id="3.40.630.30">
    <property type="match status" value="1"/>
</dbReference>
<protein>
    <submittedName>
        <fullName evidence="2">GNAT family N-acetyltransferase</fullName>
        <ecNumber evidence="2">2.3.-.-</ecNumber>
    </submittedName>
</protein>